<organism evidence="2 3">
    <name type="scientific">Thalassotalea fonticola</name>
    <dbReference type="NCBI Taxonomy" id="3065649"/>
    <lineage>
        <taxon>Bacteria</taxon>
        <taxon>Pseudomonadati</taxon>
        <taxon>Pseudomonadota</taxon>
        <taxon>Gammaproteobacteria</taxon>
        <taxon>Alteromonadales</taxon>
        <taxon>Colwelliaceae</taxon>
        <taxon>Thalassotalea</taxon>
    </lineage>
</organism>
<protein>
    <recommendedName>
        <fullName evidence="1">DUF7661 domain-containing protein</fullName>
    </recommendedName>
</protein>
<evidence type="ECO:0000313" key="3">
    <source>
        <dbReference type="Proteomes" id="UP001301442"/>
    </source>
</evidence>
<dbReference type="Proteomes" id="UP001301442">
    <property type="component" value="Chromosome"/>
</dbReference>
<reference evidence="2 3" key="1">
    <citation type="submission" date="2023-09" db="EMBL/GenBank/DDBJ databases">
        <authorList>
            <person name="Qi X."/>
        </authorList>
    </citation>
    <scope>NUCLEOTIDE SEQUENCE [LARGE SCALE GENOMIC DNA]</scope>
    <source>
        <strain evidence="2 3">S1-1</strain>
    </source>
</reference>
<accession>A0ABZ0GP37</accession>
<dbReference type="InterPro" id="IPR056078">
    <property type="entry name" value="DUF7661"/>
</dbReference>
<keyword evidence="3" id="KW-1185">Reference proteome</keyword>
<dbReference type="EMBL" id="CP136600">
    <property type="protein sequence ID" value="WOH37146.1"/>
    <property type="molecule type" value="Genomic_DNA"/>
</dbReference>
<evidence type="ECO:0000259" key="1">
    <source>
        <dbReference type="Pfam" id="PF24697"/>
    </source>
</evidence>
<evidence type="ECO:0000313" key="2">
    <source>
        <dbReference type="EMBL" id="WOH37146.1"/>
    </source>
</evidence>
<gene>
    <name evidence="2" type="ORF">RI844_17540</name>
</gene>
<dbReference type="RefSeq" id="WP_348395940.1">
    <property type="nucleotide sequence ID" value="NZ_CP136600.1"/>
</dbReference>
<dbReference type="Pfam" id="PF24697">
    <property type="entry name" value="DUF7661"/>
    <property type="match status" value="1"/>
</dbReference>
<proteinExistence type="predicted"/>
<feature type="domain" description="DUF7661" evidence="1">
    <location>
        <begin position="1"/>
        <end position="60"/>
    </location>
</feature>
<name>A0ABZ0GP37_9GAMM</name>
<sequence>MSVHRRNNEWLLFIESDVGIRSRVYDVIIPAEMEVTNLATYLDDIYHEYSSDKHPKVIALN</sequence>